<sequence length="397" mass="44561">MNERFWKILSRVLTVILGSSIGYYVLPLLWDMININISFFYSPLFNIVLGAIILFLIYGLTQPLLMRFIRNIERDMRQLSIEKVLVSAVGVIIGLVLAWLINIPLVAIGWPFISNILPIVLTIVLGVLGFYIFSNKSVEIMEMLTRFPQVRRSESADTAITEDVQLDKETRESDLSTHSEDLDMYTDALLSLRQAADEAYQPYKILDTSVIIDGRILDVLKAGFIEGVIVVPNFVLKELQYIADSADSLKRVRGRRGLDILNQIQALDDVVVDFYTGDFDDEPEVDLKLLRLAKLVDGVVVTNDYNLNKVSQFHKIKVLNINELANSVKSVVIPGETISVHIVKAGTERQQGVAYMDDGTMIVVEEGKHHIDETLSVEITSAIQTNAGRMVFAKIAD</sequence>
<dbReference type="SMART" id="SM00670">
    <property type="entry name" value="PINc"/>
    <property type="match status" value="1"/>
</dbReference>
<evidence type="ECO:0000256" key="1">
    <source>
        <dbReference type="ARBA" id="ARBA00001946"/>
    </source>
</evidence>
<dbReference type="Pfam" id="PF01850">
    <property type="entry name" value="PIN"/>
    <property type="match status" value="1"/>
</dbReference>
<dbReference type="EMBL" id="NBTM02000001">
    <property type="protein sequence ID" value="PNL91372.1"/>
    <property type="molecule type" value="Genomic_DNA"/>
</dbReference>
<evidence type="ECO:0000259" key="6">
    <source>
        <dbReference type="PROSITE" id="PS50926"/>
    </source>
</evidence>
<gene>
    <name evidence="7" type="ORF">A6J77_003660</name>
</gene>
<dbReference type="PANTHER" id="PTHR11603:SF147">
    <property type="entry name" value="MEMBRANE PROTEIN"/>
    <property type="match status" value="1"/>
</dbReference>
<evidence type="ECO:0000256" key="3">
    <source>
        <dbReference type="ARBA" id="ARBA00022801"/>
    </source>
</evidence>
<comment type="caution">
    <text evidence="7">The sequence shown here is derived from an EMBL/GenBank/DDBJ whole genome shotgun (WGS) entry which is preliminary data.</text>
</comment>
<keyword evidence="2" id="KW-0540">Nuclease</keyword>
<keyword evidence="5" id="KW-0812">Transmembrane</keyword>
<dbReference type="Gene3D" id="3.40.50.1010">
    <property type="entry name" value="5'-nuclease"/>
    <property type="match status" value="1"/>
</dbReference>
<evidence type="ECO:0000256" key="5">
    <source>
        <dbReference type="SAM" id="Phobius"/>
    </source>
</evidence>
<feature type="transmembrane region" description="Helical" evidence="5">
    <location>
        <begin position="12"/>
        <end position="33"/>
    </location>
</feature>
<dbReference type="Proteomes" id="UP000192813">
    <property type="component" value="Unassembled WGS sequence"/>
</dbReference>
<evidence type="ECO:0000313" key="8">
    <source>
        <dbReference type="Proteomes" id="UP000192813"/>
    </source>
</evidence>
<dbReference type="GO" id="GO:0016787">
    <property type="term" value="F:hydrolase activity"/>
    <property type="evidence" value="ECO:0007669"/>
    <property type="project" value="UniProtKB-KW"/>
</dbReference>
<dbReference type="InterPro" id="IPR029060">
    <property type="entry name" value="PIN-like_dom_sf"/>
</dbReference>
<name>A0A2J9PM08_9LACT</name>
<protein>
    <submittedName>
        <fullName evidence="7">PIN domain nuclease</fullName>
    </submittedName>
</protein>
<feature type="transmembrane region" description="Helical" evidence="5">
    <location>
        <begin position="81"/>
        <end position="101"/>
    </location>
</feature>
<reference evidence="8" key="1">
    <citation type="submission" date="2017-12" db="EMBL/GenBank/DDBJ databases">
        <title>FDA dAtabase for Regulatory Grade micrObial Sequences (FDA-ARGOS): Supporting development and validation of Infectious Disease Dx tests.</title>
        <authorList>
            <person name="Hoffmann M."/>
            <person name="Allard M."/>
            <person name="Evans P."/>
            <person name="Brown E."/>
            <person name="Tallon L."/>
            <person name="Sadzewicz L."/>
            <person name="Sengamalay N."/>
            <person name="Ott S."/>
            <person name="Godinez A."/>
            <person name="Nagaraj S."/>
            <person name="Vavikolanu K."/>
            <person name="Aluvathingal J."/>
            <person name="Nadendla S."/>
            <person name="Sichtig H."/>
        </authorList>
    </citation>
    <scope>NUCLEOTIDE SEQUENCE [LARGE SCALE GENOMIC DNA]</scope>
    <source>
        <strain evidence="8">FDAARGOS_249</strain>
    </source>
</reference>
<keyword evidence="5" id="KW-1133">Transmembrane helix</keyword>
<dbReference type="GO" id="GO:0004518">
    <property type="term" value="F:nuclease activity"/>
    <property type="evidence" value="ECO:0007669"/>
    <property type="project" value="UniProtKB-KW"/>
</dbReference>
<keyword evidence="5" id="KW-0472">Membrane</keyword>
<dbReference type="RefSeq" id="WP_083068299.1">
    <property type="nucleotide sequence ID" value="NZ_JALXKY010000009.1"/>
</dbReference>
<evidence type="ECO:0000313" key="7">
    <source>
        <dbReference type="EMBL" id="PNL91372.1"/>
    </source>
</evidence>
<feature type="transmembrane region" description="Helical" evidence="5">
    <location>
        <begin position="39"/>
        <end position="60"/>
    </location>
</feature>
<evidence type="ECO:0000256" key="4">
    <source>
        <dbReference type="ARBA" id="ARBA00022842"/>
    </source>
</evidence>
<keyword evidence="3" id="KW-0378">Hydrolase</keyword>
<keyword evidence="4" id="KW-0460">Magnesium</keyword>
<dbReference type="InterPro" id="IPR002792">
    <property type="entry name" value="TRAM_dom"/>
</dbReference>
<accession>A0A2J9PM08</accession>
<dbReference type="InterPro" id="IPR002716">
    <property type="entry name" value="PIN_dom"/>
</dbReference>
<dbReference type="InterPro" id="IPR052041">
    <property type="entry name" value="Nucleic_acid_metab_PIN/TRAM"/>
</dbReference>
<dbReference type="CDD" id="cd09877">
    <property type="entry name" value="PIN_YacL-like"/>
    <property type="match status" value="1"/>
</dbReference>
<organism evidence="7 8">
    <name type="scientific">Aerococcus viridans</name>
    <dbReference type="NCBI Taxonomy" id="1377"/>
    <lineage>
        <taxon>Bacteria</taxon>
        <taxon>Bacillati</taxon>
        <taxon>Bacillota</taxon>
        <taxon>Bacilli</taxon>
        <taxon>Lactobacillales</taxon>
        <taxon>Aerococcaceae</taxon>
        <taxon>Aerococcus</taxon>
    </lineage>
</organism>
<dbReference type="PANTHER" id="PTHR11603">
    <property type="entry name" value="AAA FAMILY ATPASE"/>
    <property type="match status" value="1"/>
</dbReference>
<feature type="domain" description="TRAM" evidence="6">
    <location>
        <begin position="331"/>
        <end position="397"/>
    </location>
</feature>
<proteinExistence type="predicted"/>
<dbReference type="PROSITE" id="PS50926">
    <property type="entry name" value="TRAM"/>
    <property type="match status" value="1"/>
</dbReference>
<dbReference type="AlphaFoldDB" id="A0A2J9PM08"/>
<feature type="transmembrane region" description="Helical" evidence="5">
    <location>
        <begin position="107"/>
        <end position="133"/>
    </location>
</feature>
<evidence type="ECO:0000256" key="2">
    <source>
        <dbReference type="ARBA" id="ARBA00022722"/>
    </source>
</evidence>
<dbReference type="SUPFAM" id="SSF88723">
    <property type="entry name" value="PIN domain-like"/>
    <property type="match status" value="1"/>
</dbReference>
<comment type="cofactor">
    <cofactor evidence="1">
        <name>Mg(2+)</name>
        <dbReference type="ChEBI" id="CHEBI:18420"/>
    </cofactor>
</comment>